<reference evidence="5" key="1">
    <citation type="submission" date="2016-11" db="UniProtKB">
        <authorList>
            <consortium name="WormBaseParasite"/>
        </authorList>
    </citation>
    <scope>IDENTIFICATION</scope>
</reference>
<evidence type="ECO:0000256" key="1">
    <source>
        <dbReference type="SAM" id="MobiDB-lite"/>
    </source>
</evidence>
<sequence>MHASISSPSCNLTGLHETALVTLKPSGIERRNRCDPEGRLVHDNSVGSSVDLNAFDVLRLSPKDRQRNSKLEGQLKNGTHSRDHGVLLTFNDQLAAAPQFSASLRSLSSIHKQQRRCR</sequence>
<evidence type="ECO:0000313" key="2">
    <source>
        <dbReference type="EMBL" id="CAD5229872.1"/>
    </source>
</evidence>
<reference evidence="2" key="2">
    <citation type="submission" date="2020-09" db="EMBL/GenBank/DDBJ databases">
        <authorList>
            <person name="Kikuchi T."/>
        </authorList>
    </citation>
    <scope>NUCLEOTIDE SEQUENCE</scope>
    <source>
        <strain evidence="2">Ka4C1</strain>
    </source>
</reference>
<organism evidence="3 5">
    <name type="scientific">Bursaphelenchus xylophilus</name>
    <name type="common">Pinewood nematode worm</name>
    <name type="synonym">Aphelenchoides xylophilus</name>
    <dbReference type="NCBI Taxonomy" id="6326"/>
    <lineage>
        <taxon>Eukaryota</taxon>
        <taxon>Metazoa</taxon>
        <taxon>Ecdysozoa</taxon>
        <taxon>Nematoda</taxon>
        <taxon>Chromadorea</taxon>
        <taxon>Rhabditida</taxon>
        <taxon>Tylenchina</taxon>
        <taxon>Tylenchomorpha</taxon>
        <taxon>Aphelenchoidea</taxon>
        <taxon>Aphelenchoididae</taxon>
        <taxon>Bursaphelenchus</taxon>
    </lineage>
</organism>
<dbReference type="EMBL" id="CAJFCV020000005">
    <property type="protein sequence ID" value="CAG9120641.1"/>
    <property type="molecule type" value="Genomic_DNA"/>
</dbReference>
<evidence type="ECO:0000313" key="4">
    <source>
        <dbReference type="Proteomes" id="UP000659654"/>
    </source>
</evidence>
<dbReference type="OrthoDB" id="10438777at2759"/>
<evidence type="ECO:0000313" key="5">
    <source>
        <dbReference type="WBParaSite" id="BXY_0868100.1"/>
    </source>
</evidence>
<proteinExistence type="predicted"/>
<keyword evidence="4" id="KW-1185">Reference proteome</keyword>
<dbReference type="AlphaFoldDB" id="A0A1I7S6P3"/>
<dbReference type="Proteomes" id="UP000659654">
    <property type="component" value="Unassembled WGS sequence"/>
</dbReference>
<dbReference type="Proteomes" id="UP000095284">
    <property type="component" value="Unplaced"/>
</dbReference>
<dbReference type="Proteomes" id="UP000582659">
    <property type="component" value="Unassembled WGS sequence"/>
</dbReference>
<gene>
    <name evidence="2" type="ORF">BXYJ_LOCUS10704</name>
</gene>
<dbReference type="WBParaSite" id="BXY_0868100.1">
    <property type="protein sequence ID" value="BXY_0868100.1"/>
    <property type="gene ID" value="BXY_0868100"/>
</dbReference>
<accession>A0A1I7S6P3</accession>
<name>A0A1I7S6P3_BURXY</name>
<dbReference type="EMBL" id="CAJFDI010000005">
    <property type="protein sequence ID" value="CAD5229872.1"/>
    <property type="molecule type" value="Genomic_DNA"/>
</dbReference>
<evidence type="ECO:0000313" key="3">
    <source>
        <dbReference type="Proteomes" id="UP000095284"/>
    </source>
</evidence>
<feature type="region of interest" description="Disordered" evidence="1">
    <location>
        <begin position="63"/>
        <end position="82"/>
    </location>
</feature>
<protein>
    <submittedName>
        <fullName evidence="2">(pine wood nematode) hypothetical protein</fullName>
    </submittedName>
</protein>